<sequence length="318" mass="33684">MHSLSLRTLLAATLLLAPCAAAAQGAAAFLDIPADARSTAMGGAGTALSADAFSAFRNAAPLSSAETRAGGGYTYLPWMRSLIPETTLHAAAAYFKPNAKQAVSLGFRHFTQYGSERTDDNGNVLGKLRPRDMAFDIGYSRTIAKGLSAALTGRYVRSDAGTGHTGNAVAFDAGLFYRQTLSRSHALNFGFQAANFGSGIDCGGGGQPMPWRLKAGVAADLVLAQAHRLTLTAEADWRLRPAESRAWSGRFGAEYRCCGIAALRGGYRLGDRSAGEQRYGSVGAGLRWKYVAADAAYLLAGESSPLHDTWMLTILFSW</sequence>
<proteinExistence type="predicted"/>
<gene>
    <name evidence="3" type="ORF">WMO46_04790</name>
</gene>
<dbReference type="Gene3D" id="2.40.160.60">
    <property type="entry name" value="Outer membrane protein transport protein (OMPP1/FadL/TodX)"/>
    <property type="match status" value="1"/>
</dbReference>
<feature type="signal peptide" evidence="1">
    <location>
        <begin position="1"/>
        <end position="23"/>
    </location>
</feature>
<dbReference type="SUPFAM" id="SSF56935">
    <property type="entry name" value="Porins"/>
    <property type="match status" value="1"/>
</dbReference>
<dbReference type="Proteomes" id="UP001460202">
    <property type="component" value="Unassembled WGS sequence"/>
</dbReference>
<accession>A0ABV1GVZ9</accession>
<evidence type="ECO:0000313" key="3">
    <source>
        <dbReference type="EMBL" id="MEQ2544263.1"/>
    </source>
</evidence>
<feature type="domain" description="Type IX secretion system protein PorV" evidence="2">
    <location>
        <begin position="25"/>
        <end position="241"/>
    </location>
</feature>
<evidence type="ECO:0000313" key="4">
    <source>
        <dbReference type="Proteomes" id="UP001460202"/>
    </source>
</evidence>
<reference evidence="3 4" key="1">
    <citation type="submission" date="2024-03" db="EMBL/GenBank/DDBJ databases">
        <title>Human intestinal bacterial collection.</title>
        <authorList>
            <person name="Pauvert C."/>
            <person name="Hitch T.C.A."/>
            <person name="Clavel T."/>
        </authorList>
    </citation>
    <scope>NUCLEOTIDE SEQUENCE [LARGE SCALE GENOMIC DNA]</scope>
    <source>
        <strain evidence="3 4">CLA-KB-H122</strain>
    </source>
</reference>
<keyword evidence="1" id="KW-0732">Signal</keyword>
<feature type="chain" id="PRO_5045216904" evidence="1">
    <location>
        <begin position="24"/>
        <end position="318"/>
    </location>
</feature>
<dbReference type="RefSeq" id="WP_349093924.1">
    <property type="nucleotide sequence ID" value="NZ_JBBMFL010000004.1"/>
</dbReference>
<dbReference type="NCBIfam" id="NF033709">
    <property type="entry name" value="PorV_fam"/>
    <property type="match status" value="1"/>
</dbReference>
<dbReference type="Pfam" id="PF19572">
    <property type="entry name" value="PorV"/>
    <property type="match status" value="1"/>
</dbReference>
<comment type="caution">
    <text evidence="3">The sequence shown here is derived from an EMBL/GenBank/DDBJ whole genome shotgun (WGS) entry which is preliminary data.</text>
</comment>
<keyword evidence="4" id="KW-1185">Reference proteome</keyword>
<dbReference type="InterPro" id="IPR045741">
    <property type="entry name" value="PorV"/>
</dbReference>
<dbReference type="EMBL" id="JBBMFL010000004">
    <property type="protein sequence ID" value="MEQ2544263.1"/>
    <property type="molecule type" value="Genomic_DNA"/>
</dbReference>
<protein>
    <submittedName>
        <fullName evidence="3">PorV/PorQ family protein</fullName>
    </submittedName>
</protein>
<evidence type="ECO:0000256" key="1">
    <source>
        <dbReference type="SAM" id="SignalP"/>
    </source>
</evidence>
<name>A0ABV1GVZ9_9BACT</name>
<evidence type="ECO:0000259" key="2">
    <source>
        <dbReference type="Pfam" id="PF19572"/>
    </source>
</evidence>
<organism evidence="3 4">
    <name type="scientific">Alistipes intestinihominis</name>
    <dbReference type="NCBI Taxonomy" id="3133172"/>
    <lineage>
        <taxon>Bacteria</taxon>
        <taxon>Pseudomonadati</taxon>
        <taxon>Bacteroidota</taxon>
        <taxon>Bacteroidia</taxon>
        <taxon>Bacteroidales</taxon>
        <taxon>Rikenellaceae</taxon>
        <taxon>Alistipes</taxon>
    </lineage>
</organism>